<accession>A0A174K0U0</accession>
<dbReference type="PROSITE" id="PS01124">
    <property type="entry name" value="HTH_ARAC_FAMILY_2"/>
    <property type="match status" value="1"/>
</dbReference>
<dbReference type="Pfam" id="PF12833">
    <property type="entry name" value="HTH_18"/>
    <property type="match status" value="1"/>
</dbReference>
<dbReference type="EMBL" id="CYZE01000016">
    <property type="protein sequence ID" value="CUP03627.1"/>
    <property type="molecule type" value="Genomic_DNA"/>
</dbReference>
<evidence type="ECO:0000259" key="4">
    <source>
        <dbReference type="PROSITE" id="PS01124"/>
    </source>
</evidence>
<feature type="domain" description="HTH araC/xylS-type" evidence="4">
    <location>
        <begin position="167"/>
        <end position="265"/>
    </location>
</feature>
<keyword evidence="1" id="KW-0805">Transcription regulation</keyword>
<evidence type="ECO:0000313" key="6">
    <source>
        <dbReference type="Proteomes" id="UP000095651"/>
    </source>
</evidence>
<dbReference type="Pfam" id="PF02311">
    <property type="entry name" value="AraC_binding"/>
    <property type="match status" value="1"/>
</dbReference>
<dbReference type="InterPro" id="IPR018060">
    <property type="entry name" value="HTH_AraC"/>
</dbReference>
<evidence type="ECO:0000256" key="3">
    <source>
        <dbReference type="ARBA" id="ARBA00023163"/>
    </source>
</evidence>
<sequence length="277" mass="32164">MEHFLHLKALLPVQALNAGYLVTKGRGRHVERTMDTFEIIYVNSGTLGIFEEDVEYDVEKGEALILFPGRHHGGTRDFDEDLTFYWLHFTIEEEALRMGSDIMALPQLIRLAKPEAFEELFRRFIRRQNVCRDDKTFLNLVLLELLCELSDSLSPLEVSGQKVYLANQAARYIREHWKEPLSASFLADRLECSPDHLGRVYHAVYGRNLTDAIHEARINRACRLLIETSLTGSEIAYECGYTDVDYFRRLFKKYMGITAKEYRQAYCLVLPEDREGK</sequence>
<dbReference type="InterPro" id="IPR037923">
    <property type="entry name" value="HTH-like"/>
</dbReference>
<protein>
    <submittedName>
        <fullName evidence="5">AraC family transcriptional regulator</fullName>
    </submittedName>
</protein>
<dbReference type="AlphaFoldDB" id="A0A174K0U0"/>
<dbReference type="RefSeq" id="WP_002601319.1">
    <property type="nucleotide sequence ID" value="NZ_CABIXC010000016.1"/>
</dbReference>
<dbReference type="InterPro" id="IPR009057">
    <property type="entry name" value="Homeodomain-like_sf"/>
</dbReference>
<dbReference type="Proteomes" id="UP000095651">
    <property type="component" value="Unassembled WGS sequence"/>
</dbReference>
<dbReference type="SMART" id="SM00342">
    <property type="entry name" value="HTH_ARAC"/>
    <property type="match status" value="1"/>
</dbReference>
<dbReference type="SUPFAM" id="SSF46689">
    <property type="entry name" value="Homeodomain-like"/>
    <property type="match status" value="1"/>
</dbReference>
<dbReference type="InterPro" id="IPR003313">
    <property type="entry name" value="AraC-bd"/>
</dbReference>
<dbReference type="Gene3D" id="1.10.10.60">
    <property type="entry name" value="Homeodomain-like"/>
    <property type="match status" value="2"/>
</dbReference>
<dbReference type="GO" id="GO:0043565">
    <property type="term" value="F:sequence-specific DNA binding"/>
    <property type="evidence" value="ECO:0007669"/>
    <property type="project" value="InterPro"/>
</dbReference>
<dbReference type="InterPro" id="IPR014710">
    <property type="entry name" value="RmlC-like_jellyroll"/>
</dbReference>
<dbReference type="GO" id="GO:0003700">
    <property type="term" value="F:DNA-binding transcription factor activity"/>
    <property type="evidence" value="ECO:0007669"/>
    <property type="project" value="InterPro"/>
</dbReference>
<dbReference type="PANTHER" id="PTHR43280:SF10">
    <property type="entry name" value="REGULATORY PROTEIN POCR"/>
    <property type="match status" value="1"/>
</dbReference>
<proteinExistence type="predicted"/>
<dbReference type="SUPFAM" id="SSF51215">
    <property type="entry name" value="Regulatory protein AraC"/>
    <property type="match status" value="1"/>
</dbReference>
<evidence type="ECO:0000256" key="1">
    <source>
        <dbReference type="ARBA" id="ARBA00023015"/>
    </source>
</evidence>
<name>A0A174K0U0_9FIRM</name>
<evidence type="ECO:0000313" key="5">
    <source>
        <dbReference type="EMBL" id="CUP03627.1"/>
    </source>
</evidence>
<reference evidence="5 6" key="1">
    <citation type="submission" date="2015-09" db="EMBL/GenBank/DDBJ databases">
        <authorList>
            <consortium name="Pathogen Informatics"/>
        </authorList>
    </citation>
    <scope>NUCLEOTIDE SEQUENCE [LARGE SCALE GENOMIC DNA]</scope>
    <source>
        <strain evidence="5 6">2789STDY5608850</strain>
    </source>
</reference>
<keyword evidence="3" id="KW-0804">Transcription</keyword>
<gene>
    <name evidence="5" type="primary">ypdC_5</name>
    <name evidence="5" type="ORF">ERS852407_04773</name>
</gene>
<evidence type="ECO:0000256" key="2">
    <source>
        <dbReference type="ARBA" id="ARBA00023125"/>
    </source>
</evidence>
<keyword evidence="2" id="KW-0238">DNA-binding</keyword>
<dbReference type="Gene3D" id="2.60.120.10">
    <property type="entry name" value="Jelly Rolls"/>
    <property type="match status" value="1"/>
</dbReference>
<dbReference type="PANTHER" id="PTHR43280">
    <property type="entry name" value="ARAC-FAMILY TRANSCRIPTIONAL REGULATOR"/>
    <property type="match status" value="1"/>
</dbReference>
<organism evidence="5 6">
    <name type="scientific">Hungatella hathewayi</name>
    <dbReference type="NCBI Taxonomy" id="154046"/>
    <lineage>
        <taxon>Bacteria</taxon>
        <taxon>Bacillati</taxon>
        <taxon>Bacillota</taxon>
        <taxon>Clostridia</taxon>
        <taxon>Lachnospirales</taxon>
        <taxon>Lachnospiraceae</taxon>
        <taxon>Hungatella</taxon>
    </lineage>
</organism>